<keyword evidence="2" id="KW-1185">Reference proteome</keyword>
<protein>
    <submittedName>
        <fullName evidence="1">Uncharacterized protein</fullName>
    </submittedName>
</protein>
<sequence length="193" mass="20960">MFTCCEANGAGGENHGAGQRQCGALGKQACCSLAGIPEPLDERQCAPDEPHSFWIPVTRCDALRGVFYLTDGAPCLGDSNKLASPILQDTGELIPLADWLKKEKTCMNAMCRKNKKKETCGYSIFYARKVWDKIRASYQSRRDGCLDGLDASPGRQAGKTLTIYLASGWMDLTNQSAVGSATSHIQTELYLLG</sequence>
<dbReference type="OrthoDB" id="10283693at2759"/>
<dbReference type="AlphaFoldDB" id="A0A9N9VIS1"/>
<gene>
    <name evidence="1" type="ORF">CRHIZ90672A_00000525</name>
</gene>
<organism evidence="1 2">
    <name type="scientific">Clonostachys rhizophaga</name>
    <dbReference type="NCBI Taxonomy" id="160324"/>
    <lineage>
        <taxon>Eukaryota</taxon>
        <taxon>Fungi</taxon>
        <taxon>Dikarya</taxon>
        <taxon>Ascomycota</taxon>
        <taxon>Pezizomycotina</taxon>
        <taxon>Sordariomycetes</taxon>
        <taxon>Hypocreomycetidae</taxon>
        <taxon>Hypocreales</taxon>
        <taxon>Bionectriaceae</taxon>
        <taxon>Clonostachys</taxon>
    </lineage>
</organism>
<feature type="non-terminal residue" evidence="1">
    <location>
        <position position="1"/>
    </location>
</feature>
<comment type="caution">
    <text evidence="1">The sequence shown here is derived from an EMBL/GenBank/DDBJ whole genome shotgun (WGS) entry which is preliminary data.</text>
</comment>
<accession>A0A9N9VIS1</accession>
<proteinExistence type="predicted"/>
<evidence type="ECO:0000313" key="2">
    <source>
        <dbReference type="Proteomes" id="UP000696573"/>
    </source>
</evidence>
<evidence type="ECO:0000313" key="1">
    <source>
        <dbReference type="EMBL" id="CAH0024109.1"/>
    </source>
</evidence>
<dbReference type="Proteomes" id="UP000696573">
    <property type="component" value="Unassembled WGS sequence"/>
</dbReference>
<dbReference type="EMBL" id="CABFNQ020000694">
    <property type="protein sequence ID" value="CAH0024109.1"/>
    <property type="molecule type" value="Genomic_DNA"/>
</dbReference>
<name>A0A9N9VIS1_9HYPO</name>
<reference evidence="1" key="1">
    <citation type="submission" date="2021-10" db="EMBL/GenBank/DDBJ databases">
        <authorList>
            <person name="Piombo E."/>
        </authorList>
    </citation>
    <scope>NUCLEOTIDE SEQUENCE</scope>
</reference>